<keyword evidence="5" id="KW-1185">Reference proteome</keyword>
<evidence type="ECO:0000256" key="2">
    <source>
        <dbReference type="SAM" id="MobiDB-lite"/>
    </source>
</evidence>
<evidence type="ECO:0000256" key="1">
    <source>
        <dbReference type="ARBA" id="ARBA00023242"/>
    </source>
</evidence>
<dbReference type="AlphaFoldDB" id="A0A8H6KVX5"/>
<reference evidence="4" key="1">
    <citation type="journal article" date="2020" name="Phytopathology">
        <title>Genome Sequence Resources of Colletotrichum truncatum, C. plurivorum, C. musicola, and C. sojae: Four Species Pathogenic to Soybean (Glycine max).</title>
        <authorList>
            <person name="Rogerio F."/>
            <person name="Boufleur T.R."/>
            <person name="Ciampi-Guillardi M."/>
            <person name="Sukno S.A."/>
            <person name="Thon M.R."/>
            <person name="Massola Junior N.S."/>
            <person name="Baroncelli R."/>
        </authorList>
    </citation>
    <scope>NUCLEOTIDE SEQUENCE</scope>
    <source>
        <strain evidence="4">LFN0074</strain>
    </source>
</reference>
<dbReference type="CDD" id="cd12148">
    <property type="entry name" value="fungal_TF_MHR"/>
    <property type="match status" value="1"/>
</dbReference>
<feature type="region of interest" description="Disordered" evidence="2">
    <location>
        <begin position="44"/>
        <end position="75"/>
    </location>
</feature>
<feature type="domain" description="Xylanolytic transcriptional activator regulatory" evidence="3">
    <location>
        <begin position="162"/>
        <end position="265"/>
    </location>
</feature>
<protein>
    <recommendedName>
        <fullName evidence="3">Xylanolytic transcriptional activator regulatory domain-containing protein</fullName>
    </recommendedName>
</protein>
<dbReference type="PANTHER" id="PTHR47785">
    <property type="entry name" value="ZN(II)2CYS6 TRANSCRIPTION FACTOR (EUROFUNG)-RELATED-RELATED"/>
    <property type="match status" value="1"/>
</dbReference>
<evidence type="ECO:0000259" key="3">
    <source>
        <dbReference type="Pfam" id="PF04082"/>
    </source>
</evidence>
<dbReference type="EMBL" id="WIGM01000124">
    <property type="protein sequence ID" value="KAF6838662.1"/>
    <property type="molecule type" value="Genomic_DNA"/>
</dbReference>
<dbReference type="GO" id="GO:0008270">
    <property type="term" value="F:zinc ion binding"/>
    <property type="evidence" value="ECO:0007669"/>
    <property type="project" value="InterPro"/>
</dbReference>
<dbReference type="InterPro" id="IPR053181">
    <property type="entry name" value="EcdB-like_regulator"/>
</dbReference>
<evidence type="ECO:0000313" key="4">
    <source>
        <dbReference type="EMBL" id="KAF6838662.1"/>
    </source>
</evidence>
<comment type="caution">
    <text evidence="4">The sequence shown here is derived from an EMBL/GenBank/DDBJ whole genome shotgun (WGS) entry which is preliminary data.</text>
</comment>
<dbReference type="PANTHER" id="PTHR47785:SF6">
    <property type="entry name" value="ZN(II)2CYS6 TRANSCRIPTION FACTOR (EUROFUNG)"/>
    <property type="match status" value="1"/>
</dbReference>
<accession>A0A8H6KVX5</accession>
<sequence length="540" mass="60032">MLTFLNPAYRKNLSVTELNDTLKRIEAKIDVLSECAPGQASIQALVGNPGRPGSSAQHVALSPGPISPMTAPTPSRLGSAQIRQELAIPERHCAAPQHLLSWPCSPLCLTERELRYPVDIEIRQVKMRKTTSPPRCLSQLPKDNANWLSALSLSQLRILTGFYFTHLHPQFLILDEDGFYANHLNHALRTGFADNLDSCLVLLVLSLGSLGACHTGSREWAQFDSTDFTSDYEAGLGFFNLASDMFRDVEAADWGSVQCLLLMGACATIMILLPLPAKADDSWSQILVEFDFPPSGLSGLEGAVPLPLVPDSGIDPHRRDQQFFFLALIAMRRLLNRIHFHLYNQDVVPPSPSVMLELKRQIEEWRACLPPALKFDDLLLLEEVQMQTALPGSIRSMQERMKGNLKARYHAAWTILYRSHLHRAVHAPDPTALSDEEVAGARTAINSAITGILHGGIMHEPLELLLFPMNSWRTVFATEIILQFIKRIPNQNFSEALLLPGWEAVHQMRDVAVKAASSHSPTVSKDYDILQLLERTGGQD</sequence>
<keyword evidence="1" id="KW-0539">Nucleus</keyword>
<name>A0A8H6KVX5_9PEZI</name>
<dbReference type="GO" id="GO:0003677">
    <property type="term" value="F:DNA binding"/>
    <property type="evidence" value="ECO:0007669"/>
    <property type="project" value="InterPro"/>
</dbReference>
<dbReference type="OrthoDB" id="4685598at2759"/>
<gene>
    <name evidence="4" type="ORF">CMUS01_04513</name>
</gene>
<dbReference type="Proteomes" id="UP000639643">
    <property type="component" value="Unassembled WGS sequence"/>
</dbReference>
<dbReference type="Pfam" id="PF04082">
    <property type="entry name" value="Fungal_trans"/>
    <property type="match status" value="1"/>
</dbReference>
<proteinExistence type="predicted"/>
<dbReference type="InterPro" id="IPR007219">
    <property type="entry name" value="XnlR_reg_dom"/>
</dbReference>
<dbReference type="GO" id="GO:0006351">
    <property type="term" value="P:DNA-templated transcription"/>
    <property type="evidence" value="ECO:0007669"/>
    <property type="project" value="InterPro"/>
</dbReference>
<evidence type="ECO:0000313" key="5">
    <source>
        <dbReference type="Proteomes" id="UP000639643"/>
    </source>
</evidence>
<organism evidence="4 5">
    <name type="scientific">Colletotrichum musicola</name>
    <dbReference type="NCBI Taxonomy" id="2175873"/>
    <lineage>
        <taxon>Eukaryota</taxon>
        <taxon>Fungi</taxon>
        <taxon>Dikarya</taxon>
        <taxon>Ascomycota</taxon>
        <taxon>Pezizomycotina</taxon>
        <taxon>Sordariomycetes</taxon>
        <taxon>Hypocreomycetidae</taxon>
        <taxon>Glomerellales</taxon>
        <taxon>Glomerellaceae</taxon>
        <taxon>Colletotrichum</taxon>
        <taxon>Colletotrichum orchidearum species complex</taxon>
    </lineage>
</organism>